<comment type="similarity">
    <text evidence="1 5">Belongs to the FliD family.</text>
</comment>
<dbReference type="GO" id="GO:0071973">
    <property type="term" value="P:bacterial-type flagellum-dependent cell motility"/>
    <property type="evidence" value="ECO:0007669"/>
    <property type="project" value="TreeGrafter"/>
</dbReference>
<evidence type="ECO:0000256" key="1">
    <source>
        <dbReference type="ARBA" id="ARBA00009764"/>
    </source>
</evidence>
<dbReference type="InterPro" id="IPR010809">
    <property type="entry name" value="FliD_C"/>
</dbReference>
<dbReference type="PANTHER" id="PTHR30288">
    <property type="entry name" value="FLAGELLAR CAP/ASSEMBLY PROTEIN FLID"/>
    <property type="match status" value="1"/>
</dbReference>
<evidence type="ECO:0000259" key="6">
    <source>
        <dbReference type="Pfam" id="PF02465"/>
    </source>
</evidence>
<dbReference type="GO" id="GO:0009421">
    <property type="term" value="C:bacterial-type flagellum filament cap"/>
    <property type="evidence" value="ECO:0007669"/>
    <property type="project" value="InterPro"/>
</dbReference>
<dbReference type="OrthoDB" id="5980200at2"/>
<evidence type="ECO:0000256" key="5">
    <source>
        <dbReference type="RuleBase" id="RU362066"/>
    </source>
</evidence>
<dbReference type="Pfam" id="PF07196">
    <property type="entry name" value="Flagellin_IN"/>
    <property type="match status" value="1"/>
</dbReference>
<evidence type="ECO:0000313" key="8">
    <source>
        <dbReference type="EMBL" id="OWQ91285.1"/>
    </source>
</evidence>
<dbReference type="Pfam" id="PF07195">
    <property type="entry name" value="FliD_C"/>
    <property type="match status" value="1"/>
</dbReference>
<name>A0A246JF94_9BURK</name>
<feature type="coiled-coil region" evidence="5">
    <location>
        <begin position="422"/>
        <end position="449"/>
    </location>
</feature>
<dbReference type="GO" id="GO:0007155">
    <property type="term" value="P:cell adhesion"/>
    <property type="evidence" value="ECO:0007669"/>
    <property type="project" value="InterPro"/>
</dbReference>
<dbReference type="RefSeq" id="WP_088384514.1">
    <property type="nucleotide sequence ID" value="NZ_NIOF01000003.1"/>
</dbReference>
<accession>A0A246JF94</accession>
<dbReference type="InterPro" id="IPR010810">
    <property type="entry name" value="Flagellin_hook_IN_motif"/>
</dbReference>
<dbReference type="EMBL" id="NIOF01000003">
    <property type="protein sequence ID" value="OWQ91285.1"/>
    <property type="molecule type" value="Genomic_DNA"/>
</dbReference>
<keyword evidence="3 5" id="KW-0175">Coiled coil</keyword>
<feature type="domain" description="Flagellar hook-associated protein 2 C-terminal" evidence="7">
    <location>
        <begin position="235"/>
        <end position="458"/>
    </location>
</feature>
<dbReference type="Proteomes" id="UP000197468">
    <property type="component" value="Unassembled WGS sequence"/>
</dbReference>
<dbReference type="InterPro" id="IPR003481">
    <property type="entry name" value="FliD_N"/>
</dbReference>
<evidence type="ECO:0000256" key="4">
    <source>
        <dbReference type="ARBA" id="ARBA00023143"/>
    </source>
</evidence>
<keyword evidence="4 5" id="KW-0975">Bacterial flagellum</keyword>
<dbReference type="GO" id="GO:0005576">
    <property type="term" value="C:extracellular region"/>
    <property type="evidence" value="ECO:0007669"/>
    <property type="project" value="UniProtKB-SubCell"/>
</dbReference>
<sequence>MASITSTGLGSGLDVESIVTKLVAIEKQPITDLQSRTSTIQTQISAYGKIQSAFSTLRDAAAKLSNPTTWAALTATSSDPTMATVTAGNGSGAGSYALNVTNLASPQSLSSKAFATNATVGSGSMTIELGQWSADNSTFTSKDGATPVSITISATDTLANVRDKINSSGAGVLASVVTDANGSRLVIRSKDTGEANGFRISTADDDGSNGDANGLSALAYDPTASIGSMTQNTKAANAQLTINGLAISSATNNIESAVDGLTINLLKPGTSTVSVGQDKDSVKKAINDFVTSYNSLMTLMRDNTKYDDSNKTAGTLQGDSTAVGLQSQLRNITASGSSLGGAFSRLSDLGLDIGAAGTITVNDAKLTSALGSMSDLKNLFMGVDPTDPNNNGLASRWRSFADQVTGFDGQITTRTAGLQSNVTSNNKRVDELNDRADAYEKRVRAQYTALDTQMAKLNDMSSYVSKLTSMLGSG</sequence>
<reference evidence="8 9" key="1">
    <citation type="journal article" date="2008" name="Int. J. Syst. Evol. Microbiol.">
        <title>Description of Roseateles aquatilis sp. nov. and Roseateles terrae sp. nov., in the class Betaproteobacteria, and emended description of the genus Roseateles.</title>
        <authorList>
            <person name="Gomila M."/>
            <person name="Bowien B."/>
            <person name="Falsen E."/>
            <person name="Moore E.R."/>
            <person name="Lalucat J."/>
        </authorList>
    </citation>
    <scope>NUCLEOTIDE SEQUENCE [LARGE SCALE GENOMIC DNA]</scope>
    <source>
        <strain evidence="8 9">CCUG 48205</strain>
    </source>
</reference>
<dbReference type="AlphaFoldDB" id="A0A246JF94"/>
<evidence type="ECO:0000256" key="2">
    <source>
        <dbReference type="ARBA" id="ARBA00011255"/>
    </source>
</evidence>
<keyword evidence="9" id="KW-1185">Reference proteome</keyword>
<gene>
    <name evidence="8" type="ORF">CDN99_08900</name>
</gene>
<evidence type="ECO:0000256" key="3">
    <source>
        <dbReference type="ARBA" id="ARBA00023054"/>
    </source>
</evidence>
<proteinExistence type="inferred from homology"/>
<organism evidence="8 9">
    <name type="scientific">Roseateles aquatilis</name>
    <dbReference type="NCBI Taxonomy" id="431061"/>
    <lineage>
        <taxon>Bacteria</taxon>
        <taxon>Pseudomonadati</taxon>
        <taxon>Pseudomonadota</taxon>
        <taxon>Betaproteobacteria</taxon>
        <taxon>Burkholderiales</taxon>
        <taxon>Sphaerotilaceae</taxon>
        <taxon>Roseateles</taxon>
    </lineage>
</organism>
<protein>
    <recommendedName>
        <fullName evidence="5">Flagellar hook-associated protein 2</fullName>
        <shortName evidence="5">HAP2</shortName>
    </recommendedName>
    <alternativeName>
        <fullName evidence="5">Flagellar cap protein</fullName>
    </alternativeName>
</protein>
<comment type="function">
    <text evidence="5">Required for morphogenesis and for the elongation of the flagellar filament by facilitating polymerization of the flagellin monomers at the tip of growing filament. Forms a capping structure, which prevents flagellin subunits (transported through the central channel of the flagellum) from leaking out without polymerization at the distal end.</text>
</comment>
<evidence type="ECO:0000259" key="7">
    <source>
        <dbReference type="Pfam" id="PF07195"/>
    </source>
</evidence>
<dbReference type="InterPro" id="IPR040026">
    <property type="entry name" value="FliD"/>
</dbReference>
<comment type="subunit">
    <text evidence="2 5">Homopentamer.</text>
</comment>
<dbReference type="PANTHER" id="PTHR30288:SF0">
    <property type="entry name" value="FLAGELLAR HOOK-ASSOCIATED PROTEIN 2"/>
    <property type="match status" value="1"/>
</dbReference>
<dbReference type="Pfam" id="PF02465">
    <property type="entry name" value="FliD_N"/>
    <property type="match status" value="1"/>
</dbReference>
<feature type="domain" description="Flagellar hook-associated protein 2 N-terminal" evidence="6">
    <location>
        <begin position="11"/>
        <end position="107"/>
    </location>
</feature>
<comment type="subcellular location">
    <subcellularLocation>
        <location evidence="5">Secreted</location>
    </subcellularLocation>
    <subcellularLocation>
        <location evidence="5">Bacterial flagellum</location>
    </subcellularLocation>
</comment>
<evidence type="ECO:0000313" key="9">
    <source>
        <dbReference type="Proteomes" id="UP000197468"/>
    </source>
</evidence>
<dbReference type="GO" id="GO:0009424">
    <property type="term" value="C:bacterial-type flagellum hook"/>
    <property type="evidence" value="ECO:0007669"/>
    <property type="project" value="UniProtKB-UniRule"/>
</dbReference>
<comment type="caution">
    <text evidence="8">The sequence shown here is derived from an EMBL/GenBank/DDBJ whole genome shotgun (WGS) entry which is preliminary data.</text>
</comment>
<keyword evidence="5" id="KW-0964">Secreted</keyword>